<organism evidence="3 4">
    <name type="scientific">Thyridium curvatum</name>
    <dbReference type="NCBI Taxonomy" id="1093900"/>
    <lineage>
        <taxon>Eukaryota</taxon>
        <taxon>Fungi</taxon>
        <taxon>Dikarya</taxon>
        <taxon>Ascomycota</taxon>
        <taxon>Pezizomycotina</taxon>
        <taxon>Sordariomycetes</taxon>
        <taxon>Sordariomycetidae</taxon>
        <taxon>Thyridiales</taxon>
        <taxon>Thyridiaceae</taxon>
        <taxon>Thyridium</taxon>
    </lineage>
</organism>
<comment type="caution">
    <text evidence="3">The sequence shown here is derived from an EMBL/GenBank/DDBJ whole genome shotgun (WGS) entry which is preliminary data.</text>
</comment>
<dbReference type="InParanoid" id="A0A507AY80"/>
<keyword evidence="4" id="KW-1185">Reference proteome</keyword>
<feature type="region of interest" description="Disordered" evidence="1">
    <location>
        <begin position="1"/>
        <end position="77"/>
    </location>
</feature>
<dbReference type="EMBL" id="SKBQ01000062">
    <property type="protein sequence ID" value="TPX09778.1"/>
    <property type="molecule type" value="Genomic_DNA"/>
</dbReference>
<evidence type="ECO:0000313" key="3">
    <source>
        <dbReference type="EMBL" id="TPX09778.1"/>
    </source>
</evidence>
<reference evidence="3 4" key="1">
    <citation type="submission" date="2019-06" db="EMBL/GenBank/DDBJ databases">
        <title>Draft genome sequence of the filamentous fungus Phialemoniopsis curvata isolated from diesel fuel.</title>
        <authorList>
            <person name="Varaljay V.A."/>
            <person name="Lyon W.J."/>
            <person name="Crouch A.L."/>
            <person name="Drake C.E."/>
            <person name="Hollomon J.M."/>
            <person name="Nadeau L.J."/>
            <person name="Nunn H.S."/>
            <person name="Stevenson B.S."/>
            <person name="Bojanowski C.L."/>
            <person name="Crookes-Goodson W.J."/>
        </authorList>
    </citation>
    <scope>NUCLEOTIDE SEQUENCE [LARGE SCALE GENOMIC DNA]</scope>
    <source>
        <strain evidence="3 4">D216</strain>
    </source>
</reference>
<dbReference type="OrthoDB" id="5225131at2759"/>
<evidence type="ECO:0000313" key="4">
    <source>
        <dbReference type="Proteomes" id="UP000319257"/>
    </source>
</evidence>
<feature type="compositionally biased region" description="Low complexity" evidence="1">
    <location>
        <begin position="54"/>
        <end position="63"/>
    </location>
</feature>
<dbReference type="PROSITE" id="PS50006">
    <property type="entry name" value="FHA_DOMAIN"/>
    <property type="match status" value="1"/>
</dbReference>
<dbReference type="Proteomes" id="UP000319257">
    <property type="component" value="Unassembled WGS sequence"/>
</dbReference>
<proteinExistence type="predicted"/>
<gene>
    <name evidence="3" type="ORF">E0L32_008969</name>
</gene>
<feature type="compositionally biased region" description="Pro residues" evidence="1">
    <location>
        <begin position="64"/>
        <end position="73"/>
    </location>
</feature>
<protein>
    <recommendedName>
        <fullName evidence="2">FHA domain-containing protein</fullName>
    </recommendedName>
</protein>
<sequence length="354" mass="38421">MHRTRNSQPGGDRRNNSMRLPTAAQSSSGPSAPAPGREPRRSSGLIPTAPEFIPASVRPAAASPQPPRPPPGLAQPATTIAQPAATTTPAPPPPSFVPDGGLDSIVERCAQVIYRATRHVDPGPHGTGPLAEPTSAVAIEATPEDALVSELQRLLWSDTHGSPPPAECNSLLLRRSPTIPAAVPIPLLSRYTPEQLRGRMDVQHRGRQPQVGVVDLAPVNQHRPGQYVLRYEPATGRLWACVPCSPFAESRDRDACDHCAYPPRRVLDPEALCRYHSYYFVTGEFLSHAEYIVLDTLDQEGSVLNTDDMLRFVERMRCQVQHLALRFELMDGSEQLGPGPLPQHGPIGGHLGSW</sequence>
<name>A0A507AY80_9PEZI</name>
<evidence type="ECO:0000256" key="1">
    <source>
        <dbReference type="SAM" id="MobiDB-lite"/>
    </source>
</evidence>
<dbReference type="GeneID" id="41976416"/>
<dbReference type="InterPro" id="IPR000253">
    <property type="entry name" value="FHA_dom"/>
</dbReference>
<accession>A0A507AY80</accession>
<evidence type="ECO:0000259" key="2">
    <source>
        <dbReference type="PROSITE" id="PS50006"/>
    </source>
</evidence>
<dbReference type="AlphaFoldDB" id="A0A507AY80"/>
<feature type="compositionally biased region" description="Low complexity" evidence="1">
    <location>
        <begin position="23"/>
        <end position="35"/>
    </location>
</feature>
<dbReference type="RefSeq" id="XP_030991489.1">
    <property type="nucleotide sequence ID" value="XM_031143882.1"/>
</dbReference>
<feature type="domain" description="FHA" evidence="2">
    <location>
        <begin position="247"/>
        <end position="309"/>
    </location>
</feature>